<dbReference type="Proteomes" id="UP001295462">
    <property type="component" value="Unassembled WGS sequence"/>
</dbReference>
<dbReference type="AlphaFoldDB" id="A0AAU9QMV6"/>
<accession>A0AAU9QMV6</accession>
<evidence type="ECO:0000313" key="2">
    <source>
        <dbReference type="Proteomes" id="UP001295462"/>
    </source>
</evidence>
<organism evidence="1 2">
    <name type="scientific">Vibrio jasicida</name>
    <dbReference type="NCBI Taxonomy" id="766224"/>
    <lineage>
        <taxon>Bacteria</taxon>
        <taxon>Pseudomonadati</taxon>
        <taxon>Pseudomonadota</taxon>
        <taxon>Gammaproteobacteria</taxon>
        <taxon>Vibrionales</taxon>
        <taxon>Vibrionaceae</taxon>
        <taxon>Vibrio</taxon>
    </lineage>
</organism>
<comment type="caution">
    <text evidence="1">The sequence shown here is derived from an EMBL/GenBank/DDBJ whole genome shotgun (WGS) entry which is preliminary data.</text>
</comment>
<proteinExistence type="predicted"/>
<sequence>MYCSSTFEVKYLPKSLSLNFASRGYLGIEKNNAGLASFANHRRNYLLRTRKGAVTSLLMRNRA</sequence>
<evidence type="ECO:0000313" key="1">
    <source>
        <dbReference type="EMBL" id="CAH1594343.1"/>
    </source>
</evidence>
<dbReference type="EMBL" id="CAKMUD010000081">
    <property type="protein sequence ID" value="CAH1594343.1"/>
    <property type="molecule type" value="Genomic_DNA"/>
</dbReference>
<gene>
    <name evidence="1" type="ORF">THF1A12_280043</name>
</gene>
<protein>
    <submittedName>
        <fullName evidence="1">Uncharacterized protein</fullName>
    </submittedName>
</protein>
<name>A0AAU9QMV6_9VIBR</name>
<reference evidence="1" key="1">
    <citation type="submission" date="2022-01" db="EMBL/GenBank/DDBJ databases">
        <authorList>
            <person name="Lagorce A."/>
        </authorList>
    </citation>
    <scope>NUCLEOTIDE SEQUENCE</scope>
    <source>
        <strain evidence="1">Th15_F1_A12</strain>
    </source>
</reference>